<keyword evidence="1" id="KW-1133">Transmembrane helix</keyword>
<dbReference type="AlphaFoldDB" id="A0A1I0EYN2"/>
<reference evidence="3 4" key="1">
    <citation type="submission" date="2016-10" db="EMBL/GenBank/DDBJ databases">
        <authorList>
            <person name="de Groot N.N."/>
        </authorList>
    </citation>
    <scope>NUCLEOTIDE SEQUENCE [LARGE SCALE GENOMIC DNA]</scope>
    <source>
        <strain evidence="3 4">IBRC-M 10780</strain>
    </source>
</reference>
<evidence type="ECO:0000259" key="2">
    <source>
        <dbReference type="Pfam" id="PF14258"/>
    </source>
</evidence>
<feature type="domain" description="DUF4350" evidence="2">
    <location>
        <begin position="41"/>
        <end position="210"/>
    </location>
</feature>
<dbReference type="OrthoDB" id="2935725at2"/>
<evidence type="ECO:0000313" key="3">
    <source>
        <dbReference type="EMBL" id="SET50592.1"/>
    </source>
</evidence>
<keyword evidence="1" id="KW-0472">Membrane</keyword>
<gene>
    <name evidence="3" type="ORF">SAMN05216389_11324</name>
</gene>
<feature type="transmembrane region" description="Helical" evidence="1">
    <location>
        <begin position="239"/>
        <end position="257"/>
    </location>
</feature>
<accession>A0A1I0EYN2</accession>
<dbReference type="EMBL" id="FOHE01000013">
    <property type="protein sequence ID" value="SET50592.1"/>
    <property type="molecule type" value="Genomic_DNA"/>
</dbReference>
<evidence type="ECO:0000256" key="1">
    <source>
        <dbReference type="SAM" id="Phobius"/>
    </source>
</evidence>
<feature type="transmembrane region" description="Helical" evidence="1">
    <location>
        <begin position="12"/>
        <end position="29"/>
    </location>
</feature>
<name>A0A1I0EYN2_9BACI</name>
<organism evidence="3 4">
    <name type="scientific">Oceanobacillus limi</name>
    <dbReference type="NCBI Taxonomy" id="930131"/>
    <lineage>
        <taxon>Bacteria</taxon>
        <taxon>Bacillati</taxon>
        <taxon>Bacillota</taxon>
        <taxon>Bacilli</taxon>
        <taxon>Bacillales</taxon>
        <taxon>Bacillaceae</taxon>
        <taxon>Oceanobacillus</taxon>
    </lineage>
</organism>
<dbReference type="Proteomes" id="UP000198618">
    <property type="component" value="Unassembled WGS sequence"/>
</dbReference>
<dbReference type="Pfam" id="PF14258">
    <property type="entry name" value="DUF4350"/>
    <property type="match status" value="1"/>
</dbReference>
<dbReference type="STRING" id="930131.SAMN05216389_11324"/>
<proteinExistence type="predicted"/>
<keyword evidence="4" id="KW-1185">Reference proteome</keyword>
<dbReference type="InterPro" id="IPR025646">
    <property type="entry name" value="DUF4350"/>
</dbReference>
<keyword evidence="1" id="KW-0812">Transmembrane</keyword>
<evidence type="ECO:0000313" key="4">
    <source>
        <dbReference type="Proteomes" id="UP000198618"/>
    </source>
</evidence>
<sequence>MSKMITSKKTVVWLILLLLIFMLLSYFLVSKQPEEYPSYVSNSPSPTGTKALYTYLEEKADSLDRWSHPPNLLAKQNEGQLLVMVEPFFVPERDEMDAYTSFMEAGNTVLLLTYNPDGMFGMKTDPIMKEADGGSVIRDSNGNEYDATLNSSVRIREEPDDAVLLKDSEGIIALRKSIGEGSLIVANAPNWLTNEFILDEDHLQLFFNLVQGDWNTILFDEYIHGTGHAPTITTLYPKWLLVIGLQALLLTTFWLWYQGKRFGPIITPRESVVRFGNERIRALAAWYKRGSNYRDSFAIQADYVKVLLQEKWAIPYRKDWTEVTDLLKQKSVHVSEKDINSITKLLGSESITKQEYVHCSKKLDQLRREVEEG</sequence>
<protein>
    <recommendedName>
        <fullName evidence="2">DUF4350 domain-containing protein</fullName>
    </recommendedName>
</protein>